<dbReference type="SUPFAM" id="SSF53098">
    <property type="entry name" value="Ribonuclease H-like"/>
    <property type="match status" value="1"/>
</dbReference>
<dbReference type="InterPro" id="IPR039537">
    <property type="entry name" value="Retrotran_Ty1/copia-like"/>
</dbReference>
<organism evidence="5 6">
    <name type="scientific">Volvox reticuliferus</name>
    <dbReference type="NCBI Taxonomy" id="1737510"/>
    <lineage>
        <taxon>Eukaryota</taxon>
        <taxon>Viridiplantae</taxon>
        <taxon>Chlorophyta</taxon>
        <taxon>core chlorophytes</taxon>
        <taxon>Chlorophyceae</taxon>
        <taxon>CS clade</taxon>
        <taxon>Chlamydomonadales</taxon>
        <taxon>Volvocaceae</taxon>
        <taxon>Volvox</taxon>
    </lineage>
</organism>
<evidence type="ECO:0000256" key="1">
    <source>
        <dbReference type="ARBA" id="ARBA00022723"/>
    </source>
</evidence>
<dbReference type="AlphaFoldDB" id="A0A8J4CU19"/>
<evidence type="ECO:0000313" key="5">
    <source>
        <dbReference type="EMBL" id="GIL87585.1"/>
    </source>
</evidence>
<dbReference type="PANTHER" id="PTHR42648">
    <property type="entry name" value="TRANSPOSASE, PUTATIVE-RELATED"/>
    <property type="match status" value="1"/>
</dbReference>
<feature type="compositionally biased region" description="Polar residues" evidence="3">
    <location>
        <begin position="307"/>
        <end position="319"/>
    </location>
</feature>
<dbReference type="GO" id="GO:0003676">
    <property type="term" value="F:nucleic acid binding"/>
    <property type="evidence" value="ECO:0007669"/>
    <property type="project" value="InterPro"/>
</dbReference>
<sequence>MCRENMVTGMELDRGSLEAASSRICEPCIYAKQSHGPFPATGHKVVKPLGLVHTSLGGSRYVTTVLDDCTGLSALAFTETKDTIGKKVRAIFEALENIAGRHVKEVRTDRGREFVNQAMGDYFSNKGIIHSTTVGYTPEQNGAAERLNRTLLEKMRAMLVESELPQQLWAEALATANYLHNISPVAGAKVTPHEAFMGTKPDISHLRVFGCAAYAHVPKEKHNKLEPVSRKGIFIGYEHGGHYRILFDDGSITKHSAVRFDETAIGNSRMGSDDDEEEADDGAGMVLPSGGGGGTLDGSNMDIEMAENNSGLSTSSGQTAPPRGQANMPLALFPRTHNTEQSRGGGGDGGGGPSTSGGQLAPAGNADVEMQDHRYPLRECKRLIEWRREPNGRVTYGRINVASTGEIPELSTYAEATNGPHAEEWKKAMDEEIAAQLANGTWELARPPEGTQLLPCRGCWYVKLVAVMDKLGFKPSQADPALFIKKDENGIVYLLVHVDDIVTTSDDVELIKKVKAAVGEAFKIQDLGEAKVFLGMEMSRGENGKVKLSQWRYIEELLQ</sequence>
<dbReference type="GO" id="GO:0046872">
    <property type="term" value="F:metal ion binding"/>
    <property type="evidence" value="ECO:0007669"/>
    <property type="project" value="UniProtKB-KW"/>
</dbReference>
<keyword evidence="1" id="KW-0479">Metal-binding</keyword>
<dbReference type="Proteomes" id="UP000747110">
    <property type="component" value="Unassembled WGS sequence"/>
</dbReference>
<dbReference type="PROSITE" id="PS50994">
    <property type="entry name" value="INTEGRASE"/>
    <property type="match status" value="1"/>
</dbReference>
<protein>
    <recommendedName>
        <fullName evidence="4">Integrase catalytic domain-containing protein</fullName>
    </recommendedName>
</protein>
<dbReference type="PANTHER" id="PTHR42648:SF28">
    <property type="entry name" value="TRANSPOSON-ENCODED PROTEIN WITH RIBONUCLEASE H-LIKE AND RETROVIRUS ZINC FINGER-LIKE DOMAINS"/>
    <property type="match status" value="1"/>
</dbReference>
<name>A0A8J4CU19_9CHLO</name>
<gene>
    <name evidence="5" type="ORF">Vretifemale_15624</name>
</gene>
<dbReference type="InterPro" id="IPR036397">
    <property type="entry name" value="RNaseH_sf"/>
</dbReference>
<evidence type="ECO:0000259" key="4">
    <source>
        <dbReference type="PROSITE" id="PS50994"/>
    </source>
</evidence>
<accession>A0A8J4CU19</accession>
<proteinExistence type="predicted"/>
<dbReference type="Gene3D" id="3.30.420.10">
    <property type="entry name" value="Ribonuclease H-like superfamily/Ribonuclease H"/>
    <property type="match status" value="1"/>
</dbReference>
<keyword evidence="6" id="KW-1185">Reference proteome</keyword>
<feature type="compositionally biased region" description="Gly residues" evidence="3">
    <location>
        <begin position="343"/>
        <end position="355"/>
    </location>
</feature>
<feature type="region of interest" description="Disordered" evidence="3">
    <location>
        <begin position="265"/>
        <end position="367"/>
    </location>
</feature>
<dbReference type="Pfam" id="PF25597">
    <property type="entry name" value="SH3_retrovirus"/>
    <property type="match status" value="1"/>
</dbReference>
<dbReference type="GO" id="GO:0015074">
    <property type="term" value="P:DNA integration"/>
    <property type="evidence" value="ECO:0007669"/>
    <property type="project" value="InterPro"/>
</dbReference>
<dbReference type="InterPro" id="IPR013103">
    <property type="entry name" value="RVT_2"/>
</dbReference>
<evidence type="ECO:0000313" key="6">
    <source>
        <dbReference type="Proteomes" id="UP000747110"/>
    </source>
</evidence>
<dbReference type="GO" id="GO:0016787">
    <property type="term" value="F:hydrolase activity"/>
    <property type="evidence" value="ECO:0007669"/>
    <property type="project" value="UniProtKB-KW"/>
</dbReference>
<evidence type="ECO:0000256" key="2">
    <source>
        <dbReference type="ARBA" id="ARBA00022801"/>
    </source>
</evidence>
<comment type="caution">
    <text evidence="5">The sequence shown here is derived from an EMBL/GenBank/DDBJ whole genome shotgun (WGS) entry which is preliminary data.</text>
</comment>
<keyword evidence="2" id="KW-0378">Hydrolase</keyword>
<dbReference type="EMBL" id="BNCP01000040">
    <property type="protein sequence ID" value="GIL87585.1"/>
    <property type="molecule type" value="Genomic_DNA"/>
</dbReference>
<dbReference type="Pfam" id="PF07727">
    <property type="entry name" value="RVT_2"/>
    <property type="match status" value="1"/>
</dbReference>
<dbReference type="InterPro" id="IPR012337">
    <property type="entry name" value="RNaseH-like_sf"/>
</dbReference>
<dbReference type="OrthoDB" id="6776856at2759"/>
<dbReference type="InterPro" id="IPR001584">
    <property type="entry name" value="Integrase_cat-core"/>
</dbReference>
<evidence type="ECO:0000256" key="3">
    <source>
        <dbReference type="SAM" id="MobiDB-lite"/>
    </source>
</evidence>
<reference evidence="5" key="1">
    <citation type="journal article" date="2021" name="Proc. Natl. Acad. Sci. U.S.A.">
        <title>Three genomes in the algal genus Volvox reveal the fate of a haploid sex-determining region after a transition to homothallism.</title>
        <authorList>
            <person name="Yamamoto K."/>
            <person name="Hamaji T."/>
            <person name="Kawai-Toyooka H."/>
            <person name="Matsuzaki R."/>
            <person name="Takahashi F."/>
            <person name="Nishimura Y."/>
            <person name="Kawachi M."/>
            <person name="Noguchi H."/>
            <person name="Minakuchi Y."/>
            <person name="Umen J.G."/>
            <person name="Toyoda A."/>
            <person name="Nozaki H."/>
        </authorList>
    </citation>
    <scope>NUCLEOTIDE SEQUENCE</scope>
    <source>
        <strain evidence="5">NIES-3786</strain>
    </source>
</reference>
<dbReference type="InterPro" id="IPR057670">
    <property type="entry name" value="SH3_retrovirus"/>
</dbReference>
<feature type="domain" description="Integrase catalytic" evidence="4">
    <location>
        <begin position="33"/>
        <end position="200"/>
    </location>
</feature>